<dbReference type="EMBL" id="CAKKLH010000211">
    <property type="protein sequence ID" value="CAH0105987.1"/>
    <property type="molecule type" value="Genomic_DNA"/>
</dbReference>
<dbReference type="PANTHER" id="PTHR22796:SF1">
    <property type="entry name" value="VWFA DOMAIN-CONTAINING PROTEIN"/>
    <property type="match status" value="1"/>
</dbReference>
<dbReference type="Proteomes" id="UP000789390">
    <property type="component" value="Unassembled WGS sequence"/>
</dbReference>
<dbReference type="PANTHER" id="PTHR22796">
    <property type="entry name" value="URG4-RELATED"/>
    <property type="match status" value="1"/>
</dbReference>
<accession>A0A8J2WKE7</accession>
<evidence type="ECO:0000313" key="4">
    <source>
        <dbReference type="Proteomes" id="UP000789390"/>
    </source>
</evidence>
<keyword evidence="4" id="KW-1185">Reference proteome</keyword>
<gene>
    <name evidence="3" type="ORF">DGAL_LOCUS9135</name>
</gene>
<dbReference type="OrthoDB" id="8432505at2759"/>
<dbReference type="PROSITE" id="PS51717">
    <property type="entry name" value="G_VLIG"/>
    <property type="match status" value="1"/>
</dbReference>
<evidence type="ECO:0000313" key="3">
    <source>
        <dbReference type="EMBL" id="CAH0105987.1"/>
    </source>
</evidence>
<dbReference type="SUPFAM" id="SSF52540">
    <property type="entry name" value="P-loop containing nucleoside triphosphate hydrolases"/>
    <property type="match status" value="1"/>
</dbReference>
<dbReference type="InterPro" id="IPR030383">
    <property type="entry name" value="G_VLIG_dom"/>
</dbReference>
<proteinExistence type="predicted"/>
<feature type="coiled-coil region" evidence="1">
    <location>
        <begin position="375"/>
        <end position="414"/>
    </location>
</feature>
<reference evidence="3" key="1">
    <citation type="submission" date="2021-11" db="EMBL/GenBank/DDBJ databases">
        <authorList>
            <person name="Schell T."/>
        </authorList>
    </citation>
    <scope>NUCLEOTIDE SEQUENCE</scope>
    <source>
        <strain evidence="3">M5</strain>
    </source>
</reference>
<evidence type="ECO:0000256" key="1">
    <source>
        <dbReference type="SAM" id="Coils"/>
    </source>
</evidence>
<sequence>MSFSNFGQDKHQSKPKNNEKRSYADFLIDRPCKDQAQREDDVKFILMNCLRYRLRIPTELKFGTEVNNTSTNSRVESVYDTLMQVIDQFDATGIVEIYRLLLERRSAVPLFLPKSKLHFLGLLRHVILPRINNISMGDDKSLMRVAVISCRQRNKSQTCDFLKNIFNINSIYSLDLDNDNISSETMLAEIGCGCIVTEESGSQIIQNVLVVHVMGDFRPLWPFLRRFADCFLIEDSTKESESFFSSFWTKNKKMEIDLEDVKIGGKTKTPMGCIWKPSTDESISETKEINGFPHLYIEDELTGKSRNKLKFGIVDYMKKSSNNRLTLCEIPILKDEGYNSIDCVSPIQHQSKIGESVRNLENVKKNKFLLQKNFLQEAKHQEAKMEHRLNETRLSQEEDKIKILHAERRNKTRQVETNSLLQLFLSFLDNKDPCSRVLTIRMLEKELTERGEKELDQLLTKVKILTNLFNEKLVKKVDGKELESAKENLQKAKVNLIESVLNMEHLWRELSHLYTDTEPEKRSPIVKEIPRLAAQHLMDGFCLELVDGDSNMIRMDWINEVLHQLGQFIKGKRIFVLSVMGIQSSGKSTLLNTMFGIKMRTSVGQCTRGVNMQLLAVQGRPEYDYILLLDTEGTRSPEFHGVPGSEKRDNQMATLSILLSDASIVVIPGENDAAVKEILPIVLMAYQGSQLAEKNGGRLSSRMFFVYNRIDTKQKKKLDTIIQTLGNSLHETFTQVQNSIGNESTNMKSESPFSDFKLISSDSSGSDVCILGNVNKQTKPPGDVPDEEYGEELIQLREHIHRRVTNVEGNTKWKSRSVGEFSSYIKNVWECICSANFIFTFATVLEHMTFDKLDLEYKKIERKLAEAYEKSFAKVKKRMIESSAIKNSSESFEDFEENLHSELDENLIQMDLNKEVDDLVNEKSREKWKLQFENMWESYKRQQDFNWKCNLKNAFDTIFNYEKRVEEYKKKMRQEINEFFKSSTNADVSKWTKAEKNKIFDEMFVKHLKEAQKEFPRKEVTAETLKVYENSTAIKNRKILINLNLQEKNKEEKSYGFSGVVEEFFKRQFPSLFGIEKKQKEKNSVHLCAESVDNTIKRIAAGKFCYSDSIISEMIRSVDEEIKKYKIEENSKVLQLHEYGMRLTIDLMENIERKWERENSVPAKLESNKQILRNHFMMVSEGVAKTKLFASNMAATLEKSIKPAFEKEMVQKTFQGIRNERWLYDARIMQKHMDLFLIELLEDQQLDQVLNYIRYPEEFYAGVLHRLIAEKIVNVDGEWRSFINHLRQSITKAAAVRVDKGRAQTFVVQLRKEFLEGYLQNETLGSVFVIDCSDEYEDCDNEETEEFQKACLTELMQVMDKQASFQHKTNYSEELSPKVVEYMITLNDKAALPRCSECCRCCKSLCIEAANHDTEEKPHDAIHQPGGVAGQGYYTTDKLVPTTCSQFYEKDHTFYLSKDDTVEYKYRDFATVFPGWKDPRINEELPLREYILANYNEEIAKKYNLKPADDIPASYSRDLSSIKEQLERDIEN</sequence>
<feature type="coiled-coil region" evidence="1">
    <location>
        <begin position="951"/>
        <end position="978"/>
    </location>
</feature>
<dbReference type="Gene3D" id="3.40.50.300">
    <property type="entry name" value="P-loop containing nucleotide triphosphate hydrolases"/>
    <property type="match status" value="1"/>
</dbReference>
<organism evidence="3 4">
    <name type="scientific">Daphnia galeata</name>
    <dbReference type="NCBI Taxonomy" id="27404"/>
    <lineage>
        <taxon>Eukaryota</taxon>
        <taxon>Metazoa</taxon>
        <taxon>Ecdysozoa</taxon>
        <taxon>Arthropoda</taxon>
        <taxon>Crustacea</taxon>
        <taxon>Branchiopoda</taxon>
        <taxon>Diplostraca</taxon>
        <taxon>Cladocera</taxon>
        <taxon>Anomopoda</taxon>
        <taxon>Daphniidae</taxon>
        <taxon>Daphnia</taxon>
    </lineage>
</organism>
<dbReference type="Pfam" id="PF25683">
    <property type="entry name" value="URGCP_GTPase"/>
    <property type="match status" value="1"/>
</dbReference>
<dbReference type="InterPro" id="IPR027417">
    <property type="entry name" value="P-loop_NTPase"/>
</dbReference>
<protein>
    <recommendedName>
        <fullName evidence="2">VLIG-type G domain-containing protein</fullName>
    </recommendedName>
</protein>
<dbReference type="GO" id="GO:0005525">
    <property type="term" value="F:GTP binding"/>
    <property type="evidence" value="ECO:0007669"/>
    <property type="project" value="InterPro"/>
</dbReference>
<evidence type="ECO:0000259" key="2">
    <source>
        <dbReference type="PROSITE" id="PS51717"/>
    </source>
</evidence>
<name>A0A8J2WKE7_9CRUS</name>
<keyword evidence="1" id="KW-0175">Coiled coil</keyword>
<feature type="domain" description="VLIG-type G" evidence="2">
    <location>
        <begin position="571"/>
        <end position="829"/>
    </location>
</feature>
<comment type="caution">
    <text evidence="3">The sequence shown here is derived from an EMBL/GenBank/DDBJ whole genome shotgun (WGS) entry which is preliminary data.</text>
</comment>